<evidence type="ECO:0000313" key="2">
    <source>
        <dbReference type="Proteomes" id="UP000245753"/>
    </source>
</evidence>
<keyword evidence="2" id="KW-1185">Reference proteome</keyword>
<organism evidence="1 2">
    <name type="scientific">Bifidobacterium catulorum</name>
    <dbReference type="NCBI Taxonomy" id="1630173"/>
    <lineage>
        <taxon>Bacteria</taxon>
        <taxon>Bacillati</taxon>
        <taxon>Actinomycetota</taxon>
        <taxon>Actinomycetes</taxon>
        <taxon>Bifidobacteriales</taxon>
        <taxon>Bifidobacteriaceae</taxon>
        <taxon>Bifidobacterium</taxon>
    </lineage>
</organism>
<reference evidence="1 2" key="1">
    <citation type="journal article" date="2018" name="Int. J. Syst. Evol. Microbiol.">
        <title>Bifidobacterium catulorum sp. nov., a novel taxon from the faeces of the baby common marmoset (Callithrix jacchus).</title>
        <authorList>
            <person name="Modesto M."/>
            <person name="Michelini S."/>
            <person name="Oki K."/>
            <person name="Biavati B."/>
            <person name="Watanabe K."/>
            <person name="Mattarelli P."/>
        </authorList>
    </citation>
    <scope>NUCLEOTIDE SEQUENCE [LARGE SCALE GENOMIC DNA]</scope>
    <source>
        <strain evidence="1 2">MRM 8.19</strain>
    </source>
</reference>
<sequence>MQLPWSRVLSFQDFEMGFALFGLADSFLLDGRLWDDVVEVMPRCVRVIGFRVRHEDDFLSESLTITF</sequence>
<proteinExistence type="predicted"/>
<gene>
    <name evidence="1" type="ORF">DF200_09525</name>
</gene>
<evidence type="ECO:0000313" key="1">
    <source>
        <dbReference type="EMBL" id="PWG59072.1"/>
    </source>
</evidence>
<comment type="caution">
    <text evidence="1">The sequence shown here is derived from an EMBL/GenBank/DDBJ whole genome shotgun (WGS) entry which is preliminary data.</text>
</comment>
<protein>
    <submittedName>
        <fullName evidence="1">Uncharacterized protein</fullName>
    </submittedName>
</protein>
<dbReference type="EMBL" id="QFFN01000041">
    <property type="protein sequence ID" value="PWG59072.1"/>
    <property type="molecule type" value="Genomic_DNA"/>
</dbReference>
<name>A0A2U2MQE7_9BIFI</name>
<accession>A0A2U2MQE7</accession>
<dbReference type="Proteomes" id="UP000245753">
    <property type="component" value="Unassembled WGS sequence"/>
</dbReference>
<dbReference type="AlphaFoldDB" id="A0A2U2MQE7"/>